<dbReference type="SFLD" id="SFLDG01129">
    <property type="entry name" value="C1.5:_HAD__Beta-PGM__Phosphata"/>
    <property type="match status" value="1"/>
</dbReference>
<dbReference type="Pfam" id="PF13419">
    <property type="entry name" value="HAD_2"/>
    <property type="match status" value="1"/>
</dbReference>
<dbReference type="PANTHER" id="PTHR43434">
    <property type="entry name" value="PHOSPHOGLYCOLATE PHOSPHATASE"/>
    <property type="match status" value="1"/>
</dbReference>
<dbReference type="Gene3D" id="3.40.50.1000">
    <property type="entry name" value="HAD superfamily/HAD-like"/>
    <property type="match status" value="1"/>
</dbReference>
<proteinExistence type="predicted"/>
<sequence>MANRTARAICFDLDGTLIDPYLGISRSIAFALERLGVAGVDEMTFEAFIGPPIQDAFQRLLGPDLSLTTSAVRYFRERYGEIGLFEATPYPEISAVLAELSAEASLFVCTSKPKIYADRIASAFGLDRYFAGIYGSELDGTRTSKSELFAWLVEREGLGEVAIAMVGDRSHDMYAAHENGVSAFGVLWGYGSERELVEAGAERLFSTVHELRTLPSIIGVEPRRNRVRRSSD</sequence>
<dbReference type="GO" id="GO:0004713">
    <property type="term" value="F:protein tyrosine kinase activity"/>
    <property type="evidence" value="ECO:0007669"/>
    <property type="project" value="TreeGrafter"/>
</dbReference>
<keyword evidence="1" id="KW-0378">Hydrolase</keyword>
<name>E6Q6W0_9ZZZZ</name>
<dbReference type="InterPro" id="IPR023214">
    <property type="entry name" value="HAD_sf"/>
</dbReference>
<dbReference type="PANTHER" id="PTHR43434:SF20">
    <property type="entry name" value="5'-NUCLEOTIDASE"/>
    <property type="match status" value="1"/>
</dbReference>
<dbReference type="SUPFAM" id="SSF56784">
    <property type="entry name" value="HAD-like"/>
    <property type="match status" value="1"/>
</dbReference>
<dbReference type="EMBL" id="CABO01000045">
    <property type="protein sequence ID" value="CBI02935.1"/>
    <property type="molecule type" value="Genomic_DNA"/>
</dbReference>
<dbReference type="InterPro" id="IPR036412">
    <property type="entry name" value="HAD-like_sf"/>
</dbReference>
<dbReference type="Gene3D" id="1.10.150.240">
    <property type="entry name" value="Putative phosphatase, domain 2"/>
    <property type="match status" value="1"/>
</dbReference>
<dbReference type="SFLD" id="SFLDS00003">
    <property type="entry name" value="Haloacid_Dehalogenase"/>
    <property type="match status" value="1"/>
</dbReference>
<dbReference type="GO" id="GO:0008253">
    <property type="term" value="F:5'-nucleotidase activity"/>
    <property type="evidence" value="ECO:0007669"/>
    <property type="project" value="UniProtKB-EC"/>
</dbReference>
<accession>E6Q6W0</accession>
<organism evidence="1">
    <name type="scientific">mine drainage metagenome</name>
    <dbReference type="NCBI Taxonomy" id="410659"/>
    <lineage>
        <taxon>unclassified sequences</taxon>
        <taxon>metagenomes</taxon>
        <taxon>ecological metagenomes</taxon>
    </lineage>
</organism>
<reference evidence="1" key="1">
    <citation type="submission" date="2009-10" db="EMBL/GenBank/DDBJ databases">
        <title>Diversity of trophic interactions inside an arsenic-rich microbial ecosystem.</title>
        <authorList>
            <person name="Bertin P.N."/>
            <person name="Heinrich-Salmeron A."/>
            <person name="Pelletier E."/>
            <person name="Goulhen-Chollet F."/>
            <person name="Arsene-Ploetze F."/>
            <person name="Gallien S."/>
            <person name="Calteau A."/>
            <person name="Vallenet D."/>
            <person name="Casiot C."/>
            <person name="Chane-Woon-Ming B."/>
            <person name="Giloteaux L."/>
            <person name="Barakat M."/>
            <person name="Bonnefoy V."/>
            <person name="Bruneel O."/>
            <person name="Chandler M."/>
            <person name="Cleiss J."/>
            <person name="Duran R."/>
            <person name="Elbaz-Poulichet F."/>
            <person name="Fonknechten N."/>
            <person name="Lauga B."/>
            <person name="Mornico D."/>
            <person name="Ortet P."/>
            <person name="Schaeffer C."/>
            <person name="Siguier P."/>
            <person name="Alexander Thil Smith A."/>
            <person name="Van Dorsselaer A."/>
            <person name="Weissenbach J."/>
            <person name="Medigue C."/>
            <person name="Le Paslier D."/>
        </authorList>
    </citation>
    <scope>NUCLEOTIDE SEQUENCE</scope>
</reference>
<gene>
    <name evidence="1" type="ORF">CARN4_2708</name>
</gene>
<protein>
    <submittedName>
        <fullName evidence="1">5'-nucleotidase (Nucleoside 5'-monophosphate phosphohydrolase)</fullName>
        <ecNumber evidence="1">3.1.3.5</ecNumber>
    </submittedName>
</protein>
<dbReference type="AlphaFoldDB" id="E6Q6W0"/>
<dbReference type="InterPro" id="IPR023198">
    <property type="entry name" value="PGP-like_dom2"/>
</dbReference>
<dbReference type="InterPro" id="IPR050155">
    <property type="entry name" value="HAD-like_hydrolase_sf"/>
</dbReference>
<dbReference type="InterPro" id="IPR041492">
    <property type="entry name" value="HAD_2"/>
</dbReference>
<dbReference type="EC" id="3.1.3.5" evidence="1"/>
<evidence type="ECO:0000313" key="1">
    <source>
        <dbReference type="EMBL" id="CBI02935.1"/>
    </source>
</evidence>
<comment type="caution">
    <text evidence="1">The sequence shown here is derived from an EMBL/GenBank/DDBJ whole genome shotgun (WGS) entry which is preliminary data.</text>
</comment>
<dbReference type="GO" id="GO:0005829">
    <property type="term" value="C:cytosol"/>
    <property type="evidence" value="ECO:0007669"/>
    <property type="project" value="TreeGrafter"/>
</dbReference>